<proteinExistence type="predicted"/>
<keyword evidence="2" id="KW-1185">Reference proteome</keyword>
<dbReference type="EMBL" id="JANRMS010003810">
    <property type="protein sequence ID" value="KAJ3514826.1"/>
    <property type="molecule type" value="Genomic_DNA"/>
</dbReference>
<reference evidence="1" key="1">
    <citation type="submission" date="2022-08" db="EMBL/GenBank/DDBJ databases">
        <title>Genome Sequence of Fusarium decemcellulare.</title>
        <authorList>
            <person name="Buettner E."/>
        </authorList>
    </citation>
    <scope>NUCLEOTIDE SEQUENCE</scope>
    <source>
        <strain evidence="1">Babe19</strain>
    </source>
</reference>
<evidence type="ECO:0000313" key="2">
    <source>
        <dbReference type="Proteomes" id="UP001148629"/>
    </source>
</evidence>
<gene>
    <name evidence="1" type="ORF">NM208_g15027</name>
</gene>
<comment type="caution">
    <text evidence="1">The sequence shown here is derived from an EMBL/GenBank/DDBJ whole genome shotgun (WGS) entry which is preliminary data.</text>
</comment>
<sequence>MLRLPPELMDMIFQSLSGDVQVCFALTCRTLYNDYFPKTSKFFRHARNRYLITDLLYLLEKDSPDSYYCSYCQKLHRWDVPARKYRTRWEEWKGDLRSHCYYENDTDSALEFEVGEYHRLTFHSVRVAMNRHFYGPLHGMPLQDLELDTHHELCRETGASLDMSVRPQIIDDELFLSISYKLLHPQEDARNLRRLINQTQWSVCRHLQMGEFWNEDNCFLREIRFLPRRIPELESQHCPPPRECTSQSGCVMSCPICMTDYRVKISQGEEERGWAIEVVTWHQLGDGRNFLGKSWFNMAYEGYAGTTERNRQPAPNSLPGIVRHRWSKGDGSLLEIEGEFVEGLDGLPKGLGTDREGNVVLECYADDW</sequence>
<organism evidence="1 2">
    <name type="scientific">Fusarium decemcellulare</name>
    <dbReference type="NCBI Taxonomy" id="57161"/>
    <lineage>
        <taxon>Eukaryota</taxon>
        <taxon>Fungi</taxon>
        <taxon>Dikarya</taxon>
        <taxon>Ascomycota</taxon>
        <taxon>Pezizomycotina</taxon>
        <taxon>Sordariomycetes</taxon>
        <taxon>Hypocreomycetidae</taxon>
        <taxon>Hypocreales</taxon>
        <taxon>Nectriaceae</taxon>
        <taxon>Fusarium</taxon>
        <taxon>Fusarium decemcellulare species complex</taxon>
    </lineage>
</organism>
<dbReference type="Proteomes" id="UP001148629">
    <property type="component" value="Unassembled WGS sequence"/>
</dbReference>
<accession>A0ACC1RHP5</accession>
<protein>
    <submittedName>
        <fullName evidence="1">Uncharacterized protein</fullName>
    </submittedName>
</protein>
<name>A0ACC1RHP5_9HYPO</name>
<evidence type="ECO:0000313" key="1">
    <source>
        <dbReference type="EMBL" id="KAJ3514826.1"/>
    </source>
</evidence>